<dbReference type="PROSITE" id="PS01186">
    <property type="entry name" value="EGF_2"/>
    <property type="match status" value="1"/>
</dbReference>
<evidence type="ECO:0000256" key="2">
    <source>
        <dbReference type="ARBA" id="ARBA00022729"/>
    </source>
</evidence>
<dbReference type="PANTHER" id="PTHR24049">
    <property type="entry name" value="CRUMBS FAMILY MEMBER"/>
    <property type="match status" value="1"/>
</dbReference>
<dbReference type="GO" id="GO:0005886">
    <property type="term" value="C:plasma membrane"/>
    <property type="evidence" value="ECO:0007669"/>
    <property type="project" value="TreeGrafter"/>
</dbReference>
<keyword evidence="3" id="KW-0677">Repeat</keyword>
<dbReference type="AlphaFoldDB" id="A0A8X6U4M7"/>
<gene>
    <name evidence="8" type="ORF">NPIL_642631</name>
</gene>
<dbReference type="OrthoDB" id="6431072at2759"/>
<dbReference type="FunFam" id="2.10.25.10:FF:000095">
    <property type="entry name" value="Notch, isoform B"/>
    <property type="match status" value="1"/>
</dbReference>
<dbReference type="GO" id="GO:0032991">
    <property type="term" value="C:protein-containing complex"/>
    <property type="evidence" value="ECO:0007669"/>
    <property type="project" value="TreeGrafter"/>
</dbReference>
<feature type="non-terminal residue" evidence="8">
    <location>
        <position position="1"/>
    </location>
</feature>
<name>A0A8X6U4M7_NEPPI</name>
<dbReference type="EMBL" id="BMAW01118630">
    <property type="protein sequence ID" value="GFT80770.1"/>
    <property type="molecule type" value="Genomic_DNA"/>
</dbReference>
<proteinExistence type="predicted"/>
<feature type="domain" description="EGF-like" evidence="7">
    <location>
        <begin position="9"/>
        <end position="45"/>
    </location>
</feature>
<dbReference type="Gene3D" id="2.10.25.10">
    <property type="entry name" value="Laminin"/>
    <property type="match status" value="3"/>
</dbReference>
<reference evidence="8" key="1">
    <citation type="submission" date="2020-08" db="EMBL/GenBank/DDBJ databases">
        <title>Multicomponent nature underlies the extraordinary mechanical properties of spider dragline silk.</title>
        <authorList>
            <person name="Kono N."/>
            <person name="Nakamura H."/>
            <person name="Mori M."/>
            <person name="Yoshida Y."/>
            <person name="Ohtoshi R."/>
            <person name="Malay A.D."/>
            <person name="Moran D.A.P."/>
            <person name="Tomita M."/>
            <person name="Numata K."/>
            <person name="Arakawa K."/>
        </authorList>
    </citation>
    <scope>NUCLEOTIDE SEQUENCE</scope>
</reference>
<organism evidence="8 9">
    <name type="scientific">Nephila pilipes</name>
    <name type="common">Giant wood spider</name>
    <name type="synonym">Nephila maculata</name>
    <dbReference type="NCBI Taxonomy" id="299642"/>
    <lineage>
        <taxon>Eukaryota</taxon>
        <taxon>Metazoa</taxon>
        <taxon>Ecdysozoa</taxon>
        <taxon>Arthropoda</taxon>
        <taxon>Chelicerata</taxon>
        <taxon>Arachnida</taxon>
        <taxon>Araneae</taxon>
        <taxon>Araneomorphae</taxon>
        <taxon>Entelegynae</taxon>
        <taxon>Araneoidea</taxon>
        <taxon>Nephilidae</taxon>
        <taxon>Nephila</taxon>
    </lineage>
</organism>
<evidence type="ECO:0000313" key="8">
    <source>
        <dbReference type="EMBL" id="GFT80770.1"/>
    </source>
</evidence>
<evidence type="ECO:0000313" key="9">
    <source>
        <dbReference type="Proteomes" id="UP000887013"/>
    </source>
</evidence>
<feature type="disulfide bond" evidence="5">
    <location>
        <begin position="185"/>
        <end position="194"/>
    </location>
</feature>
<dbReference type="InterPro" id="IPR000742">
    <property type="entry name" value="EGF"/>
</dbReference>
<evidence type="ECO:0000256" key="1">
    <source>
        <dbReference type="ARBA" id="ARBA00022536"/>
    </source>
</evidence>
<dbReference type="PROSITE" id="PS00022">
    <property type="entry name" value="EGF_1"/>
    <property type="match status" value="3"/>
</dbReference>
<feature type="disulfide bond" evidence="5">
    <location>
        <begin position="35"/>
        <end position="44"/>
    </location>
</feature>
<protein>
    <recommendedName>
        <fullName evidence="7">EGF-like domain-containing protein</fullName>
    </recommendedName>
</protein>
<dbReference type="CDD" id="cd00054">
    <property type="entry name" value="EGF_CA"/>
    <property type="match status" value="1"/>
</dbReference>
<dbReference type="SMART" id="SM00181">
    <property type="entry name" value="EGF"/>
    <property type="match status" value="4"/>
</dbReference>
<keyword evidence="1 5" id="KW-0245">EGF-like domain</keyword>
<keyword evidence="6" id="KW-0812">Transmembrane</keyword>
<dbReference type="SUPFAM" id="SSF57196">
    <property type="entry name" value="EGF/Laminin"/>
    <property type="match status" value="2"/>
</dbReference>
<dbReference type="Pfam" id="PF00008">
    <property type="entry name" value="EGF"/>
    <property type="match status" value="2"/>
</dbReference>
<dbReference type="InterPro" id="IPR051022">
    <property type="entry name" value="Notch_Cell-Fate_Det"/>
</dbReference>
<dbReference type="Proteomes" id="UP000887013">
    <property type="component" value="Unassembled WGS sequence"/>
</dbReference>
<evidence type="ECO:0000256" key="3">
    <source>
        <dbReference type="ARBA" id="ARBA00022737"/>
    </source>
</evidence>
<keyword evidence="6" id="KW-0472">Membrane</keyword>
<evidence type="ECO:0000256" key="6">
    <source>
        <dbReference type="SAM" id="Phobius"/>
    </source>
</evidence>
<sequence>SPYSGDTCEKDPCSENPCLNGGTCNVDKNSFQCKCPSFFSGNTCEKECNCGAQSKSCRFGLLGKICECEDGYSDRNGICTEICFGDEDCTKGTVCTRIERGKNFCECPPNFRGDMCEINMLCEKLHDTCDAMAAVCVMRESEAYCACPAGKKVDLQSGLCKDICDPGKCLNGICEVVELDYRCRCEEGYTGLRCEEKVTTTSNNLILWVATLISVNAFIGILLFGILCLLCCRRN</sequence>
<evidence type="ECO:0000256" key="5">
    <source>
        <dbReference type="PROSITE-ProRule" id="PRU00076"/>
    </source>
</evidence>
<feature type="domain" description="EGF-like" evidence="7">
    <location>
        <begin position="161"/>
        <end position="195"/>
    </location>
</feature>
<comment type="caution">
    <text evidence="8">The sequence shown here is derived from an EMBL/GenBank/DDBJ whole genome shotgun (WGS) entry which is preliminary data.</text>
</comment>
<feature type="disulfide bond" evidence="5">
    <location>
        <begin position="164"/>
        <end position="174"/>
    </location>
</feature>
<keyword evidence="2" id="KW-0732">Signal</keyword>
<evidence type="ECO:0000259" key="7">
    <source>
        <dbReference type="PROSITE" id="PS50026"/>
    </source>
</evidence>
<keyword evidence="9" id="KW-1185">Reference proteome</keyword>
<feature type="disulfide bond" evidence="5">
    <location>
        <begin position="107"/>
        <end position="116"/>
    </location>
</feature>
<dbReference type="GO" id="GO:0007157">
    <property type="term" value="P:heterophilic cell-cell adhesion via plasma membrane cell adhesion molecules"/>
    <property type="evidence" value="ECO:0007669"/>
    <property type="project" value="TreeGrafter"/>
</dbReference>
<dbReference type="PROSITE" id="PS50026">
    <property type="entry name" value="EGF_3"/>
    <property type="match status" value="3"/>
</dbReference>
<comment type="caution">
    <text evidence="5">Lacks conserved residue(s) required for the propagation of feature annotation.</text>
</comment>
<dbReference type="GO" id="GO:0045197">
    <property type="term" value="P:establishment or maintenance of epithelial cell apical/basal polarity"/>
    <property type="evidence" value="ECO:0007669"/>
    <property type="project" value="TreeGrafter"/>
</dbReference>
<keyword evidence="4 5" id="KW-1015">Disulfide bond</keyword>
<dbReference type="PANTHER" id="PTHR24049:SF22">
    <property type="entry name" value="DROSOPHILA CRUMBS HOMOLOG"/>
    <property type="match status" value="1"/>
</dbReference>
<evidence type="ECO:0000256" key="4">
    <source>
        <dbReference type="ARBA" id="ARBA00023157"/>
    </source>
</evidence>
<keyword evidence="6" id="KW-1133">Transmembrane helix</keyword>
<accession>A0A8X6U4M7</accession>
<feature type="transmembrane region" description="Helical" evidence="6">
    <location>
        <begin position="205"/>
        <end position="232"/>
    </location>
</feature>
<dbReference type="InterPro" id="IPR001881">
    <property type="entry name" value="EGF-like_Ca-bd_dom"/>
</dbReference>
<dbReference type="GO" id="GO:0005509">
    <property type="term" value="F:calcium ion binding"/>
    <property type="evidence" value="ECO:0007669"/>
    <property type="project" value="InterPro"/>
</dbReference>
<dbReference type="SMART" id="SM00179">
    <property type="entry name" value="EGF_CA"/>
    <property type="match status" value="2"/>
</dbReference>
<feature type="domain" description="EGF-like" evidence="7">
    <location>
        <begin position="80"/>
        <end position="117"/>
    </location>
</feature>